<comment type="caution">
    <text evidence="12">The sequence shown here is derived from an EMBL/GenBank/DDBJ whole genome shotgun (WGS) entry which is preliminary data.</text>
</comment>
<gene>
    <name evidence="12" type="ORF">RB653_006849</name>
</gene>
<dbReference type="InterPro" id="IPR000340">
    <property type="entry name" value="Dual-sp_phosphatase_cat-dom"/>
</dbReference>
<dbReference type="PROSITE" id="PS00383">
    <property type="entry name" value="TYR_PHOSPHATASE_1"/>
    <property type="match status" value="1"/>
</dbReference>
<dbReference type="InterPro" id="IPR003591">
    <property type="entry name" value="Leu-rich_rpt_typical-subtyp"/>
</dbReference>
<evidence type="ECO:0000256" key="1">
    <source>
        <dbReference type="ARBA" id="ARBA00008601"/>
    </source>
</evidence>
<evidence type="ECO:0000256" key="5">
    <source>
        <dbReference type="ARBA" id="ARBA00022912"/>
    </source>
</evidence>
<evidence type="ECO:0000256" key="3">
    <source>
        <dbReference type="ARBA" id="ARBA00022737"/>
    </source>
</evidence>
<feature type="compositionally biased region" description="Basic and acidic residues" evidence="9">
    <location>
        <begin position="632"/>
        <end position="643"/>
    </location>
</feature>
<dbReference type="PROSITE" id="PS50056">
    <property type="entry name" value="TYR_PHOSPHATASE_2"/>
    <property type="match status" value="1"/>
</dbReference>
<dbReference type="PANTHER" id="PTHR10159:SF515">
    <property type="entry name" value="MAP KINASE PHOSPHATASE WITH LEUCINE-RICH REPEATS PROTEIN 1-RELATED"/>
    <property type="match status" value="1"/>
</dbReference>
<dbReference type="GO" id="GO:0004722">
    <property type="term" value="F:protein serine/threonine phosphatase activity"/>
    <property type="evidence" value="ECO:0007669"/>
    <property type="project" value="UniProtKB-EC"/>
</dbReference>
<dbReference type="InterPro" id="IPR001611">
    <property type="entry name" value="Leu-rich_rpt"/>
</dbReference>
<dbReference type="CDD" id="cd14498">
    <property type="entry name" value="DSP"/>
    <property type="match status" value="1"/>
</dbReference>
<feature type="region of interest" description="Disordered" evidence="9">
    <location>
        <begin position="594"/>
        <end position="643"/>
    </location>
</feature>
<feature type="compositionally biased region" description="Polar residues" evidence="9">
    <location>
        <begin position="594"/>
        <end position="620"/>
    </location>
</feature>
<proteinExistence type="inferred from homology"/>
<evidence type="ECO:0000256" key="6">
    <source>
        <dbReference type="ARBA" id="ARBA00047761"/>
    </source>
</evidence>
<reference evidence="12 13" key="1">
    <citation type="submission" date="2023-11" db="EMBL/GenBank/DDBJ databases">
        <title>Dfirmibasis_genome.</title>
        <authorList>
            <person name="Edelbroek B."/>
            <person name="Kjellin J."/>
            <person name="Jerlstrom-Hultqvist J."/>
            <person name="Soderbom F."/>
        </authorList>
    </citation>
    <scope>NUCLEOTIDE SEQUENCE [LARGE SCALE GENOMIC DNA]</scope>
    <source>
        <strain evidence="12 13">TNS-C-14</strain>
    </source>
</reference>
<sequence length="812" mass="92278">MIFKKLFSKGNTSPTTRPRGATFHGSFPTDGPNDGTNTNNLSSSATNQSTSSTNLSSSTNSTKSATLSAPITNGNRSLRGSKDGSGSTKESKKKISTLNEKQKLLLKSIEYIKGSGTYYGNYMEFYEIPVQLYIGGDPSETYPSLSYNPELRSLILDFNKIPEIPGQITLFKNLKHLSLTANQITNVPEYLSQLESLESLELGINQFTSFPLNICKIKSLTLLRLETNNIKSLPEEFLNLENLKELSLFDNQLKEIPDSLPNNIEILNLECNDIINSYSRSLIRISHSLTTLNLSENKIEVLDESLSCLVNVKTLILDCNMIKVIPGSVLGSWKSLVTLNLPHNFISDLPAEIITLDNLRIIDLRGNDFEFYKNLPSNESSSILFKIEEFIKDKEKLNSLILKENLEVLSKLKDVNDSTNNVPIIITTNVDPITTTTTTTTITTTETIETTTNNQTDNVKLEENVDNKLENDEKNIVNLETNTSDTTDEASIQILQKVEEKENIKQRHEKDEKDDKIKQEIFSENNDNNNNDIKTLEIEQPQQQLENPLKESQGKIQQLEEELEFVDKQQQKLQQKQLELKDKIRLEKIKYQEIQQSPRSTQQDSVNNNSQEKEISVNTSQPPPPTIIVNEQKSENEKPAKREQPMVVVTKNNNKVDVEMTVPNQLIFWQSIVPDLIIDKLYLGCRECAMNKSWLKYNNVTHILTVASFKPLYPDMFKYLIINIEDVDEANIYQYFKEMNSFIDEGREKGGVLIHCRAGVSRSATATIAYIMMKNSVKFNEAFDITIKGRSRIYPNRGFINQLKKYEKDLSK</sequence>
<evidence type="ECO:0000313" key="12">
    <source>
        <dbReference type="EMBL" id="KAK5575715.1"/>
    </source>
</evidence>
<comment type="catalytic activity">
    <reaction evidence="7">
        <text>O-phospho-L-threonyl-[protein] + H2O = L-threonyl-[protein] + phosphate</text>
        <dbReference type="Rhea" id="RHEA:47004"/>
        <dbReference type="Rhea" id="RHEA-COMP:11060"/>
        <dbReference type="Rhea" id="RHEA-COMP:11605"/>
        <dbReference type="ChEBI" id="CHEBI:15377"/>
        <dbReference type="ChEBI" id="CHEBI:30013"/>
        <dbReference type="ChEBI" id="CHEBI:43474"/>
        <dbReference type="ChEBI" id="CHEBI:61977"/>
        <dbReference type="EC" id="3.1.3.16"/>
    </reaction>
</comment>
<evidence type="ECO:0000259" key="10">
    <source>
        <dbReference type="PROSITE" id="PS50054"/>
    </source>
</evidence>
<name>A0AAN7U090_9MYCE</name>
<feature type="domain" description="Tyrosine-protein phosphatase" evidence="10">
    <location>
        <begin position="673"/>
        <end position="812"/>
    </location>
</feature>
<evidence type="ECO:0000256" key="8">
    <source>
        <dbReference type="SAM" id="Coils"/>
    </source>
</evidence>
<evidence type="ECO:0000259" key="11">
    <source>
        <dbReference type="PROSITE" id="PS50056"/>
    </source>
</evidence>
<dbReference type="InterPro" id="IPR000387">
    <property type="entry name" value="Tyr_Pase_dom"/>
</dbReference>
<dbReference type="PANTHER" id="PTHR10159">
    <property type="entry name" value="DUAL SPECIFICITY PROTEIN PHOSPHATASE"/>
    <property type="match status" value="1"/>
</dbReference>
<dbReference type="SUPFAM" id="SSF52058">
    <property type="entry name" value="L domain-like"/>
    <property type="match status" value="1"/>
</dbReference>
<keyword evidence="13" id="KW-1185">Reference proteome</keyword>
<evidence type="ECO:0000256" key="2">
    <source>
        <dbReference type="ARBA" id="ARBA00022614"/>
    </source>
</evidence>
<dbReference type="AlphaFoldDB" id="A0AAN7U090"/>
<dbReference type="InterPro" id="IPR032675">
    <property type="entry name" value="LRR_dom_sf"/>
</dbReference>
<keyword evidence="3" id="KW-0677">Repeat</keyword>
<feature type="coiled-coil region" evidence="8">
    <location>
        <begin position="542"/>
        <end position="586"/>
    </location>
</feature>
<dbReference type="PROSITE" id="PS51450">
    <property type="entry name" value="LRR"/>
    <property type="match status" value="5"/>
</dbReference>
<keyword evidence="5" id="KW-0904">Protein phosphatase</keyword>
<dbReference type="Pfam" id="PF00782">
    <property type="entry name" value="DSPc"/>
    <property type="match status" value="1"/>
</dbReference>
<feature type="region of interest" description="Disordered" evidence="9">
    <location>
        <begin position="1"/>
        <end position="94"/>
    </location>
</feature>
<dbReference type="Gene3D" id="3.90.190.10">
    <property type="entry name" value="Protein tyrosine phosphatase superfamily"/>
    <property type="match status" value="1"/>
</dbReference>
<keyword evidence="8" id="KW-0175">Coiled coil</keyword>
<dbReference type="InterPro" id="IPR016130">
    <property type="entry name" value="Tyr_Pase_AS"/>
</dbReference>
<protein>
    <recommendedName>
        <fullName evidence="14">Protein-serine/threonine phosphatase</fullName>
    </recommendedName>
</protein>
<feature type="compositionally biased region" description="Polar residues" evidence="9">
    <location>
        <begin position="70"/>
        <end position="88"/>
    </location>
</feature>
<comment type="similarity">
    <text evidence="1">Belongs to the protein-tyrosine phosphatase family. Non-receptor class dual specificity subfamily.</text>
</comment>
<dbReference type="EMBL" id="JAVFKY010000005">
    <property type="protein sequence ID" value="KAK5575715.1"/>
    <property type="molecule type" value="Genomic_DNA"/>
</dbReference>
<dbReference type="Proteomes" id="UP001344447">
    <property type="component" value="Unassembled WGS sequence"/>
</dbReference>
<dbReference type="SMART" id="SM00195">
    <property type="entry name" value="DSPc"/>
    <property type="match status" value="1"/>
</dbReference>
<evidence type="ECO:0000256" key="4">
    <source>
        <dbReference type="ARBA" id="ARBA00022801"/>
    </source>
</evidence>
<keyword evidence="4" id="KW-0378">Hydrolase</keyword>
<evidence type="ECO:0000313" key="13">
    <source>
        <dbReference type="Proteomes" id="UP001344447"/>
    </source>
</evidence>
<dbReference type="FunFam" id="3.90.190.10:FF:000133">
    <property type="entry name" value="Leucine rich repeat and phosphatase domain containing protein"/>
    <property type="match status" value="1"/>
</dbReference>
<dbReference type="Pfam" id="PF13855">
    <property type="entry name" value="LRR_8"/>
    <property type="match status" value="2"/>
</dbReference>
<dbReference type="SUPFAM" id="SSF52799">
    <property type="entry name" value="(Phosphotyrosine protein) phosphatases II"/>
    <property type="match status" value="1"/>
</dbReference>
<keyword evidence="2" id="KW-0433">Leucine-rich repeat</keyword>
<dbReference type="Gene3D" id="3.80.10.10">
    <property type="entry name" value="Ribonuclease Inhibitor"/>
    <property type="match status" value="1"/>
</dbReference>
<dbReference type="InterPro" id="IPR020422">
    <property type="entry name" value="TYR_PHOSPHATASE_DUAL_dom"/>
</dbReference>
<organism evidence="12 13">
    <name type="scientific">Dictyostelium firmibasis</name>
    <dbReference type="NCBI Taxonomy" id="79012"/>
    <lineage>
        <taxon>Eukaryota</taxon>
        <taxon>Amoebozoa</taxon>
        <taxon>Evosea</taxon>
        <taxon>Eumycetozoa</taxon>
        <taxon>Dictyostelia</taxon>
        <taxon>Dictyosteliales</taxon>
        <taxon>Dictyosteliaceae</taxon>
        <taxon>Dictyostelium</taxon>
    </lineage>
</organism>
<dbReference type="GO" id="GO:0043409">
    <property type="term" value="P:negative regulation of MAPK cascade"/>
    <property type="evidence" value="ECO:0007669"/>
    <property type="project" value="TreeGrafter"/>
</dbReference>
<dbReference type="InterPro" id="IPR029021">
    <property type="entry name" value="Prot-tyrosine_phosphatase-like"/>
</dbReference>
<feature type="compositionally biased region" description="Low complexity" evidence="9">
    <location>
        <begin position="28"/>
        <end position="69"/>
    </location>
</feature>
<evidence type="ECO:0008006" key="14">
    <source>
        <dbReference type="Google" id="ProtNLM"/>
    </source>
</evidence>
<comment type="catalytic activity">
    <reaction evidence="6">
        <text>O-phospho-L-seryl-[protein] + H2O = L-seryl-[protein] + phosphate</text>
        <dbReference type="Rhea" id="RHEA:20629"/>
        <dbReference type="Rhea" id="RHEA-COMP:9863"/>
        <dbReference type="Rhea" id="RHEA-COMP:11604"/>
        <dbReference type="ChEBI" id="CHEBI:15377"/>
        <dbReference type="ChEBI" id="CHEBI:29999"/>
        <dbReference type="ChEBI" id="CHEBI:43474"/>
        <dbReference type="ChEBI" id="CHEBI:83421"/>
        <dbReference type="EC" id="3.1.3.16"/>
    </reaction>
</comment>
<feature type="coiled-coil region" evidence="8">
    <location>
        <begin position="462"/>
        <end position="489"/>
    </location>
</feature>
<dbReference type="Pfam" id="PF00560">
    <property type="entry name" value="LRR_1"/>
    <property type="match status" value="1"/>
</dbReference>
<dbReference type="SMART" id="SM00369">
    <property type="entry name" value="LRR_TYP"/>
    <property type="match status" value="7"/>
</dbReference>
<evidence type="ECO:0000256" key="7">
    <source>
        <dbReference type="ARBA" id="ARBA00048336"/>
    </source>
</evidence>
<evidence type="ECO:0000256" key="9">
    <source>
        <dbReference type="SAM" id="MobiDB-lite"/>
    </source>
</evidence>
<dbReference type="PROSITE" id="PS50054">
    <property type="entry name" value="TYR_PHOSPHATASE_DUAL"/>
    <property type="match status" value="1"/>
</dbReference>
<feature type="domain" description="Tyrosine specific protein phosphatases" evidence="11">
    <location>
        <begin position="733"/>
        <end position="790"/>
    </location>
</feature>
<accession>A0AAN7U090</accession>
<dbReference type="GO" id="GO:0005737">
    <property type="term" value="C:cytoplasm"/>
    <property type="evidence" value="ECO:0007669"/>
    <property type="project" value="TreeGrafter"/>
</dbReference>